<keyword evidence="2" id="KW-1185">Reference proteome</keyword>
<dbReference type="AlphaFoldDB" id="A0A8X6FF55"/>
<organism evidence="1 2">
    <name type="scientific">Trichonephila clavata</name>
    <name type="common">Joro spider</name>
    <name type="synonym">Nephila clavata</name>
    <dbReference type="NCBI Taxonomy" id="2740835"/>
    <lineage>
        <taxon>Eukaryota</taxon>
        <taxon>Metazoa</taxon>
        <taxon>Ecdysozoa</taxon>
        <taxon>Arthropoda</taxon>
        <taxon>Chelicerata</taxon>
        <taxon>Arachnida</taxon>
        <taxon>Araneae</taxon>
        <taxon>Araneomorphae</taxon>
        <taxon>Entelegynae</taxon>
        <taxon>Araneoidea</taxon>
        <taxon>Nephilidae</taxon>
        <taxon>Trichonephila</taxon>
    </lineage>
</organism>
<reference evidence="1" key="1">
    <citation type="submission" date="2020-07" db="EMBL/GenBank/DDBJ databases">
        <title>Multicomponent nature underlies the extraordinary mechanical properties of spider dragline silk.</title>
        <authorList>
            <person name="Kono N."/>
            <person name="Nakamura H."/>
            <person name="Mori M."/>
            <person name="Yoshida Y."/>
            <person name="Ohtoshi R."/>
            <person name="Malay A.D."/>
            <person name="Moran D.A.P."/>
            <person name="Tomita M."/>
            <person name="Numata K."/>
            <person name="Arakawa K."/>
        </authorList>
    </citation>
    <scope>NUCLEOTIDE SEQUENCE</scope>
</reference>
<sequence>MERGCYICLKRRSRSCRSNVKCIICNKRHYAELCSKLSLRSGLETKSASTENSMSAISFSTNVLANQACTSEVSLADFCSYVAKRKPELSKNHS</sequence>
<gene>
    <name evidence="1" type="ORF">TNCT_39531</name>
</gene>
<dbReference type="Proteomes" id="UP000887116">
    <property type="component" value="Unassembled WGS sequence"/>
</dbReference>
<accession>A0A8X6FF55</accession>
<evidence type="ECO:0000313" key="1">
    <source>
        <dbReference type="EMBL" id="GFQ77219.1"/>
    </source>
</evidence>
<protein>
    <submittedName>
        <fullName evidence="1">Uncharacterized protein</fullName>
    </submittedName>
</protein>
<proteinExistence type="predicted"/>
<dbReference type="EMBL" id="BMAO01031730">
    <property type="protein sequence ID" value="GFQ77219.1"/>
    <property type="molecule type" value="Genomic_DNA"/>
</dbReference>
<comment type="caution">
    <text evidence="1">The sequence shown here is derived from an EMBL/GenBank/DDBJ whole genome shotgun (WGS) entry which is preliminary data.</text>
</comment>
<evidence type="ECO:0000313" key="2">
    <source>
        <dbReference type="Proteomes" id="UP000887116"/>
    </source>
</evidence>
<name>A0A8X6FF55_TRICU</name>
<dbReference type="OrthoDB" id="10498936at2759"/>